<proteinExistence type="predicted"/>
<feature type="transmembrane region" description="Helical" evidence="2">
    <location>
        <begin position="69"/>
        <end position="90"/>
    </location>
</feature>
<feature type="region of interest" description="Disordered" evidence="1">
    <location>
        <begin position="1"/>
        <end position="62"/>
    </location>
</feature>
<evidence type="ECO:0000256" key="2">
    <source>
        <dbReference type="SAM" id="Phobius"/>
    </source>
</evidence>
<keyword evidence="4" id="KW-1185">Reference proteome</keyword>
<dbReference type="HOGENOM" id="CLU_605006_0_0_11"/>
<evidence type="ECO:0000256" key="1">
    <source>
        <dbReference type="SAM" id="MobiDB-lite"/>
    </source>
</evidence>
<gene>
    <name evidence="3" type="ORF">SacmaDRAFT_2794</name>
</gene>
<evidence type="ECO:0008006" key="5">
    <source>
        <dbReference type="Google" id="ProtNLM"/>
    </source>
</evidence>
<dbReference type="STRING" id="882083.SacmaDRAFT_2794"/>
<accession>H5X3M1</accession>
<dbReference type="AlphaFoldDB" id="H5X3M1"/>
<dbReference type="SUPFAM" id="SSF81995">
    <property type="entry name" value="beta-sandwich domain of Sec23/24"/>
    <property type="match status" value="1"/>
</dbReference>
<reference evidence="3 4" key="1">
    <citation type="journal article" date="2012" name="Stand. Genomic Sci.">
        <title>Genome sequence of the ocean sediment bacterium Saccharomonospora marina type strain (XMU15(T)).</title>
        <authorList>
            <person name="Klenk H.P."/>
            <person name="Lu M."/>
            <person name="Lucas S."/>
            <person name="Lapidus A."/>
            <person name="Copeland A."/>
            <person name="Pitluck S."/>
            <person name="Goodwin L.A."/>
            <person name="Han C."/>
            <person name="Tapia R."/>
            <person name="Brambilla E.M."/>
            <person name="Potter G."/>
            <person name="Land M."/>
            <person name="Ivanova N."/>
            <person name="Rohde M."/>
            <person name="Goker M."/>
            <person name="Detter J.C."/>
            <person name="Li W.J."/>
            <person name="Kyrpides N.C."/>
            <person name="Woyke T."/>
        </authorList>
    </citation>
    <scope>NUCLEOTIDE SEQUENCE [LARGE SCALE GENOMIC DNA]</scope>
    <source>
        <strain evidence="3 4">XMU15</strain>
    </source>
</reference>
<keyword evidence="2" id="KW-1133">Transmembrane helix</keyword>
<feature type="compositionally biased region" description="Low complexity" evidence="1">
    <location>
        <begin position="1"/>
        <end position="40"/>
    </location>
</feature>
<dbReference type="EMBL" id="CM001439">
    <property type="protein sequence ID" value="EHR51034.1"/>
    <property type="molecule type" value="Genomic_DNA"/>
</dbReference>
<protein>
    <recommendedName>
        <fullName evidence="5">Flagellar basal body-associated protein FliL</fullName>
    </recommendedName>
</protein>
<dbReference type="eggNOG" id="ENOG50324Z0">
    <property type="taxonomic scope" value="Bacteria"/>
</dbReference>
<organism evidence="3 4">
    <name type="scientific">Saccharomonospora marina XMU15</name>
    <dbReference type="NCBI Taxonomy" id="882083"/>
    <lineage>
        <taxon>Bacteria</taxon>
        <taxon>Bacillati</taxon>
        <taxon>Actinomycetota</taxon>
        <taxon>Actinomycetes</taxon>
        <taxon>Pseudonocardiales</taxon>
        <taxon>Pseudonocardiaceae</taxon>
        <taxon>Saccharomonospora</taxon>
    </lineage>
</organism>
<dbReference type="Proteomes" id="UP000004926">
    <property type="component" value="Chromosome"/>
</dbReference>
<name>H5X3M1_9PSEU</name>
<sequence length="469" mass="49967">MTSPGQGEQWPQQYPQQPYPQQQQPGGYQQYPPTAPQQPYHGQYGPTEQYTQPAGYPAPPGQGKSRRGLVITLVVLLVLAVGGGATWFALSRGDSVAAGAASPNEAATNLANALGNGDIVGLLGTLAPAEASLLVDATRQSAQEYQRLGVLAEDLDLENFQGIEIKTENLRFAEPERINDHLAIAKLTGGRITVDIDPSRMPIAQEFLDAIAAQSGSGLSREAEHHTLDIAQLVREEGQPLRIATVQHDGGWYPSLLYTVADLGLLAEGESWPQESIPHRGADSANAAVQQLVQAALDADLTRVIELLPPDEMAVLHDVGPVLVSAAADEAEPTGVEVTDLRTETRDVDGGTRATITSVELRVPGEGTASITKNGDCYQLQSPGFSEEFCGEQVGAMIATEADEPMPPALEEALTNLVGGLFEQGLGVVTTEVDGKHYVSPLRTFHELGMSFLRSMQPQDLKAMIEAGN</sequence>
<evidence type="ECO:0000313" key="4">
    <source>
        <dbReference type="Proteomes" id="UP000004926"/>
    </source>
</evidence>
<keyword evidence="2" id="KW-0812">Transmembrane</keyword>
<dbReference type="RefSeq" id="WP_009154419.1">
    <property type="nucleotide sequence ID" value="NZ_CM001439.1"/>
</dbReference>
<evidence type="ECO:0000313" key="3">
    <source>
        <dbReference type="EMBL" id="EHR51034.1"/>
    </source>
</evidence>
<dbReference type="OrthoDB" id="3574198at2"/>
<keyword evidence="2" id="KW-0472">Membrane</keyword>